<dbReference type="WBParaSite" id="Hba_01789">
    <property type="protein sequence ID" value="Hba_01789"/>
    <property type="gene ID" value="Hba_01789"/>
</dbReference>
<evidence type="ECO:0000313" key="2">
    <source>
        <dbReference type="WBParaSite" id="Hba_01789"/>
    </source>
</evidence>
<proteinExistence type="predicted"/>
<organism evidence="1 2">
    <name type="scientific">Heterorhabditis bacteriophora</name>
    <name type="common">Entomopathogenic nematode worm</name>
    <dbReference type="NCBI Taxonomy" id="37862"/>
    <lineage>
        <taxon>Eukaryota</taxon>
        <taxon>Metazoa</taxon>
        <taxon>Ecdysozoa</taxon>
        <taxon>Nematoda</taxon>
        <taxon>Chromadorea</taxon>
        <taxon>Rhabditida</taxon>
        <taxon>Rhabditina</taxon>
        <taxon>Rhabditomorpha</taxon>
        <taxon>Strongyloidea</taxon>
        <taxon>Heterorhabditidae</taxon>
        <taxon>Heterorhabditis</taxon>
    </lineage>
</organism>
<evidence type="ECO:0000313" key="1">
    <source>
        <dbReference type="Proteomes" id="UP000095283"/>
    </source>
</evidence>
<keyword evidence="1" id="KW-1185">Reference proteome</keyword>
<dbReference type="AlphaFoldDB" id="A0A1I7WAS7"/>
<name>A0A1I7WAS7_HETBA</name>
<dbReference type="Proteomes" id="UP000095283">
    <property type="component" value="Unplaced"/>
</dbReference>
<sequence>MLFNLKLRLRSWLFAERTMTLNVIWRYRKGMEDTVELVSPDLETLLIFR</sequence>
<reference evidence="2" key="1">
    <citation type="submission" date="2016-11" db="UniProtKB">
        <authorList>
            <consortium name="WormBaseParasite"/>
        </authorList>
    </citation>
    <scope>IDENTIFICATION</scope>
</reference>
<protein>
    <submittedName>
        <fullName evidence="2">Phage tail protein</fullName>
    </submittedName>
</protein>
<accession>A0A1I7WAS7</accession>